<feature type="compositionally biased region" description="Polar residues" evidence="1">
    <location>
        <begin position="24"/>
        <end position="33"/>
    </location>
</feature>
<evidence type="ECO:0000313" key="2">
    <source>
        <dbReference type="EMBL" id="CRK87917.1"/>
    </source>
</evidence>
<dbReference type="EMBL" id="CVRI01000006">
    <property type="protein sequence ID" value="CRK87917.1"/>
    <property type="molecule type" value="Genomic_DNA"/>
</dbReference>
<protein>
    <submittedName>
        <fullName evidence="2">CLUMA_CG001704, isoform A</fullName>
    </submittedName>
</protein>
<proteinExistence type="predicted"/>
<feature type="region of interest" description="Disordered" evidence="1">
    <location>
        <begin position="18"/>
        <end position="61"/>
    </location>
</feature>
<evidence type="ECO:0000256" key="1">
    <source>
        <dbReference type="SAM" id="MobiDB-lite"/>
    </source>
</evidence>
<dbReference type="AlphaFoldDB" id="A0A1J1HIS8"/>
<name>A0A1J1HIS8_9DIPT</name>
<evidence type="ECO:0000313" key="3">
    <source>
        <dbReference type="Proteomes" id="UP000183832"/>
    </source>
</evidence>
<feature type="compositionally biased region" description="Polar residues" evidence="1">
    <location>
        <begin position="40"/>
        <end position="61"/>
    </location>
</feature>
<dbReference type="Proteomes" id="UP000183832">
    <property type="component" value="Unassembled WGS sequence"/>
</dbReference>
<feature type="region of interest" description="Disordered" evidence="1">
    <location>
        <begin position="507"/>
        <end position="526"/>
    </location>
</feature>
<organism evidence="2 3">
    <name type="scientific">Clunio marinus</name>
    <dbReference type="NCBI Taxonomy" id="568069"/>
    <lineage>
        <taxon>Eukaryota</taxon>
        <taxon>Metazoa</taxon>
        <taxon>Ecdysozoa</taxon>
        <taxon>Arthropoda</taxon>
        <taxon>Hexapoda</taxon>
        <taxon>Insecta</taxon>
        <taxon>Pterygota</taxon>
        <taxon>Neoptera</taxon>
        <taxon>Endopterygota</taxon>
        <taxon>Diptera</taxon>
        <taxon>Nematocera</taxon>
        <taxon>Chironomoidea</taxon>
        <taxon>Chironomidae</taxon>
        <taxon>Clunio</taxon>
    </lineage>
</organism>
<sequence length="550" mass="62837">MDVDSIIKELDKILEISKQEEIESGQSKDQNFSNKDDQHSQQQTSWNYGNLNTPEDQTKDLNTTMDQTNLKLKLQEVVGGNSRNQRDLNTEHDLIKFENSSDENMKNEFTRSILTIDRVSTFHDENDEIIDFKISAGVQENLNDEENIHYDSISELNNEDLESKCTCFQSESLSVSCSSQKIENTSENIKTIVNSNTNFQHVDEVEWNENSMQSSSPLDVSEEPQRVDITEENMTKALKNAVVDVPKDEYPRNILKVDNKWTIHDDNDDIIESQSSEDDTEKATLDISGHQFKIVKGKLGFIQQADEVSSSKFKNVSPRSSNLLDPIEEISEENDASDIEKSNLRRYLPSDDLTTLSQDDVEKKSKLVSNHDLGFMCNLKANGIEELPTTTLTNRRASKKTKRNEQNFQFLSTRYAKDFDDDGYSNKLEIPTQNLQNVSSSVWMDENLEIPTQNLQNVSSSVWMDENVSFDDHNDIQIGYNRAPLGMATYSTDEQSFNTAVTTLDMPNPINTSKQATHSRDNEMNGKSGRFHKCKGFFKRVSQVFRKEKI</sequence>
<accession>A0A1J1HIS8</accession>
<reference evidence="2 3" key="1">
    <citation type="submission" date="2015-04" db="EMBL/GenBank/DDBJ databases">
        <authorList>
            <person name="Syromyatnikov M.Y."/>
            <person name="Popov V.N."/>
        </authorList>
    </citation>
    <scope>NUCLEOTIDE SEQUENCE [LARGE SCALE GENOMIC DNA]</scope>
</reference>
<keyword evidence="3" id="KW-1185">Reference proteome</keyword>
<gene>
    <name evidence="2" type="ORF">CLUMA_CG001704</name>
</gene>